<protein>
    <submittedName>
        <fullName evidence="1">Uncharacterized protein</fullName>
    </submittedName>
</protein>
<reference evidence="1" key="2">
    <citation type="journal article" date="2015" name="Data Brief">
        <title>Shoot transcriptome of the giant reed, Arundo donax.</title>
        <authorList>
            <person name="Barrero R.A."/>
            <person name="Guerrero F.D."/>
            <person name="Moolhuijzen P."/>
            <person name="Goolsby J.A."/>
            <person name="Tidwell J."/>
            <person name="Bellgard S.E."/>
            <person name="Bellgard M.I."/>
        </authorList>
    </citation>
    <scope>NUCLEOTIDE SEQUENCE</scope>
    <source>
        <tissue evidence="1">Shoot tissue taken approximately 20 cm above the soil surface</tissue>
    </source>
</reference>
<dbReference type="EMBL" id="GBRH01175000">
    <property type="protein sequence ID" value="JAE22896.1"/>
    <property type="molecule type" value="Transcribed_RNA"/>
</dbReference>
<accession>A0A0A9GK27</accession>
<name>A0A0A9GK27_ARUDO</name>
<reference evidence="1" key="1">
    <citation type="submission" date="2014-09" db="EMBL/GenBank/DDBJ databases">
        <authorList>
            <person name="Magalhaes I.L.F."/>
            <person name="Oliveira U."/>
            <person name="Santos F.R."/>
            <person name="Vidigal T.H.D.A."/>
            <person name="Brescovit A.D."/>
            <person name="Santos A.J."/>
        </authorList>
    </citation>
    <scope>NUCLEOTIDE SEQUENCE</scope>
    <source>
        <tissue evidence="1">Shoot tissue taken approximately 20 cm above the soil surface</tissue>
    </source>
</reference>
<evidence type="ECO:0000313" key="1">
    <source>
        <dbReference type="EMBL" id="JAE22896.1"/>
    </source>
</evidence>
<dbReference type="AlphaFoldDB" id="A0A0A9GK27"/>
<organism evidence="1">
    <name type="scientific">Arundo donax</name>
    <name type="common">Giant reed</name>
    <name type="synonym">Donax arundinaceus</name>
    <dbReference type="NCBI Taxonomy" id="35708"/>
    <lineage>
        <taxon>Eukaryota</taxon>
        <taxon>Viridiplantae</taxon>
        <taxon>Streptophyta</taxon>
        <taxon>Embryophyta</taxon>
        <taxon>Tracheophyta</taxon>
        <taxon>Spermatophyta</taxon>
        <taxon>Magnoliopsida</taxon>
        <taxon>Liliopsida</taxon>
        <taxon>Poales</taxon>
        <taxon>Poaceae</taxon>
        <taxon>PACMAD clade</taxon>
        <taxon>Arundinoideae</taxon>
        <taxon>Arundineae</taxon>
        <taxon>Arundo</taxon>
    </lineage>
</organism>
<sequence>MLQTAQAHQTTSCAAKANDQCWWLRSISQFQLPSRMSKRKG</sequence>
<proteinExistence type="predicted"/>